<dbReference type="PANTHER" id="PTHR24168:SF21">
    <property type="entry name" value="KANK, ISOFORM D"/>
    <property type="match status" value="1"/>
</dbReference>
<feature type="compositionally biased region" description="Basic and acidic residues" evidence="5">
    <location>
        <begin position="1241"/>
        <end position="1253"/>
    </location>
</feature>
<feature type="compositionally biased region" description="Basic and acidic residues" evidence="5">
    <location>
        <begin position="556"/>
        <end position="573"/>
    </location>
</feature>
<evidence type="ECO:0000256" key="4">
    <source>
        <dbReference type="PROSITE-ProRule" id="PRU00023"/>
    </source>
</evidence>
<keyword evidence="2 4" id="KW-0040">ANK repeat</keyword>
<dbReference type="GO" id="GO:0030837">
    <property type="term" value="P:negative regulation of actin filament polymerization"/>
    <property type="evidence" value="ECO:0007669"/>
    <property type="project" value="InterPro"/>
</dbReference>
<feature type="compositionally biased region" description="Acidic residues" evidence="5">
    <location>
        <begin position="1189"/>
        <end position="1201"/>
    </location>
</feature>
<name>W8AJA3_CERCA</name>
<dbReference type="SUPFAM" id="SSF48403">
    <property type="entry name" value="Ankyrin repeat"/>
    <property type="match status" value="1"/>
</dbReference>
<dbReference type="InterPro" id="IPR021939">
    <property type="entry name" value="KN_motif"/>
</dbReference>
<gene>
    <name evidence="6" type="primary">KANK1</name>
</gene>
<evidence type="ECO:0000256" key="5">
    <source>
        <dbReference type="SAM" id="MobiDB-lite"/>
    </source>
</evidence>
<dbReference type="GO" id="GO:0005856">
    <property type="term" value="C:cytoskeleton"/>
    <property type="evidence" value="ECO:0007669"/>
    <property type="project" value="TreeGrafter"/>
</dbReference>
<sequence>MSVTSANQLNNANHVSSAILSSAPDPNEMLTTTVANTTEWEQNFEAKIKDLSPGEQEAVRRFWRSVVMRNAPRLFGDENGRLPQLYAGNPAVASAAAAANVRNCNCCPYGYHIDLDFVRYCESLANAKPSEEELRRRSRRRSRKSMEFMLGLDAMFEQWDAAARVQAVPEVPHESDSPDSPRLLPPPIPPAPAASHIAFCTSTPRPRSSSVPRYTYESSSSGAPRAESPFGTASSTCSSVRGAESDAPYSILRQRQNREHQSRRDAPETRAFLREALDEVCSDFERTLERTSLRRKKAVSCNERDGGFNGGGAGGLFNGQLSATGYGMASDRNNNHQPMYAMKTDLQPPKLGNAAWLRDNFTRNGYSCNGKRLCYGWERETAEQSMDSCVASNKSPRTTRYLAKAAAALPVHQKLSPAEQQYESYVQATVAANAKSPVEQLVPPPPPPRRHVPQPHKLLSPSNGEAELTDADEVDKKPLATEDSVIPVNSEKQSILPSSSNGVESSTSTDAQTLYSIRQQMALSLRRMKDLEEQVKTIPELQHELTQLRDEKQRLQQTLQRKEDELQRAREPPRPSASPSPAASLKNGSTAQFTPQRISPVSLESLGSRLRANSNSSERQLRTPTILKRDVGTMCGLHATRDIAVGSPVQIVRSVGTSPIQQLRSITEALYSQWELEEHTQMAITRYEEERALQQFKKMSHVGIQVQAPRCIDSGAQTTAEPKVLKSSVSTMANPTTREAYVNCRPETRSVATSEDNILDPLCDKCRVVKRTVASSTEDPGFIKVKSVSLKLLDSPEFLRSKTFSLGEHDRLGRIRKTTGTQYTPVPVHSAGCQTATTYVHAVGVQCEPEQRNVGVQSDVAYETRQTDTRDLIRLCATQTSTEEYVPPPPVVVEPPKVVVQKPTPPPKPIMRTTASNTDAPRMVDYGINTLPPAPIRHTAANTDTVRKRDIGCGDVVKPHISIACADNYCDSCKDAIKNLAKDFSKVLSPQSPPSPRLRPPAPVRSASMDSRIPLRKNVPPSPSPVRRTFQRQNTYTITTTPEKQTITRSATASSLHEKPPAIAHFLPPESVSETQSFITEPITALKSSSAKPTAPKANTGIPVLSSAASSRRASDASQKRSETLETGKDDETMPLQPSLDGLIVREEKRVSVSWSRDASPAPHKDGAGNSPHRSLESSYNEKLKEAEVLDEESEEKENEDAVAVADMSKGARRKTTTLKSSHISRKEAGRMETTAVTAKVESKQEKNELEERPPSKALLQKLAMVEAEPRQKFVPPADMLNALKTINNSLLKKIDAKSLSAASLKSSKLVIQQEWFRVSSTEKANPHEVEDYLDCFEEMSVALLEYCVNMVDANGNTAMHYAVSHGNFDVVSILLDSKVCNVNQMNNAGYTCVMLVSLAKLKNAAHRTVVQRLFQMADVNIRAKKHCQTALMLAVSHGNNEMVELLLAAGADINIQDEDGSTALMCAAEHGRTDIVKHLLSQPDCDSLIVDVDGATAFKIAWQAGHRDLGLLLYVHEQMLRSKQPNRGDATRVSMELPRGTKPSK</sequence>
<feature type="compositionally biased region" description="Low complexity" evidence="5">
    <location>
        <begin position="193"/>
        <end position="216"/>
    </location>
</feature>
<accession>W8AJA3</accession>
<dbReference type="Pfam" id="PF00023">
    <property type="entry name" value="Ank"/>
    <property type="match status" value="1"/>
</dbReference>
<organism evidence="6">
    <name type="scientific">Ceratitis capitata</name>
    <name type="common">Mediterranean fruit fly</name>
    <name type="synonym">Tephritis capitata</name>
    <dbReference type="NCBI Taxonomy" id="7213"/>
    <lineage>
        <taxon>Eukaryota</taxon>
        <taxon>Metazoa</taxon>
        <taxon>Ecdysozoa</taxon>
        <taxon>Arthropoda</taxon>
        <taxon>Hexapoda</taxon>
        <taxon>Insecta</taxon>
        <taxon>Pterygota</taxon>
        <taxon>Neoptera</taxon>
        <taxon>Endopterygota</taxon>
        <taxon>Diptera</taxon>
        <taxon>Brachycera</taxon>
        <taxon>Muscomorpha</taxon>
        <taxon>Tephritoidea</taxon>
        <taxon>Tephritidae</taxon>
        <taxon>Ceratitis</taxon>
        <taxon>Ceratitis</taxon>
    </lineage>
</organism>
<feature type="region of interest" description="Disordered" evidence="5">
    <location>
        <begin position="1086"/>
        <end position="1253"/>
    </location>
</feature>
<protein>
    <submittedName>
        <fullName evidence="6">KN motif and ankyrin repeat domain-containing protein 1</fullName>
    </submittedName>
</protein>
<dbReference type="EMBL" id="GAMC01020733">
    <property type="protein sequence ID" value="JAB85822.1"/>
    <property type="molecule type" value="mRNA"/>
</dbReference>
<feature type="region of interest" description="Disordered" evidence="5">
    <location>
        <begin position="556"/>
        <end position="600"/>
    </location>
</feature>
<dbReference type="PANTHER" id="PTHR24168">
    <property type="entry name" value="KN MOTIF AND ANKYRIN REPEAT DOMAIN-CONTAINING"/>
    <property type="match status" value="1"/>
</dbReference>
<feature type="repeat" description="ANK" evidence="4">
    <location>
        <begin position="1355"/>
        <end position="1377"/>
    </location>
</feature>
<feature type="compositionally biased region" description="Low complexity" evidence="5">
    <location>
        <begin position="498"/>
        <end position="508"/>
    </location>
</feature>
<reference evidence="6" key="1">
    <citation type="submission" date="2013-07" db="EMBL/GenBank/DDBJ databases">
        <authorList>
            <person name="Geib S."/>
        </authorList>
    </citation>
    <scope>NUCLEOTIDE SEQUENCE</scope>
</reference>
<dbReference type="PRINTS" id="PR01415">
    <property type="entry name" value="ANKYRIN"/>
</dbReference>
<dbReference type="InterPro" id="IPR047184">
    <property type="entry name" value="KANK1-4"/>
</dbReference>
<keyword evidence="3" id="KW-0175">Coiled coil</keyword>
<feature type="compositionally biased region" description="Basic and acidic residues" evidence="5">
    <location>
        <begin position="256"/>
        <end position="269"/>
    </location>
</feature>
<dbReference type="Pfam" id="PF12075">
    <property type="entry name" value="KN_motif"/>
    <property type="match status" value="1"/>
</dbReference>
<feature type="repeat" description="ANK" evidence="4">
    <location>
        <begin position="1427"/>
        <end position="1459"/>
    </location>
</feature>
<dbReference type="OrthoDB" id="5406014at2759"/>
<dbReference type="Gene3D" id="1.25.40.20">
    <property type="entry name" value="Ankyrin repeat-containing domain"/>
    <property type="match status" value="1"/>
</dbReference>
<feature type="compositionally biased region" description="Low complexity" evidence="5">
    <location>
        <begin position="1035"/>
        <end position="1048"/>
    </location>
</feature>
<keyword evidence="1" id="KW-0677">Repeat</keyword>
<feature type="compositionally biased region" description="Polar residues" evidence="5">
    <location>
        <begin position="586"/>
        <end position="599"/>
    </location>
</feature>
<feature type="region of interest" description="Disordered" evidence="5">
    <location>
        <begin position="987"/>
        <end position="1056"/>
    </location>
</feature>
<feature type="compositionally biased region" description="Pro residues" evidence="5">
    <location>
        <begin position="183"/>
        <end position="192"/>
    </location>
</feature>
<feature type="compositionally biased region" description="Pro residues" evidence="5">
    <location>
        <begin position="991"/>
        <end position="1003"/>
    </location>
</feature>
<proteinExistence type="evidence at transcript level"/>
<evidence type="ECO:0000313" key="6">
    <source>
        <dbReference type="EMBL" id="JAB85822.1"/>
    </source>
</evidence>
<evidence type="ECO:0000256" key="1">
    <source>
        <dbReference type="ARBA" id="ARBA00022737"/>
    </source>
</evidence>
<dbReference type="SMART" id="SM00248">
    <property type="entry name" value="ANK"/>
    <property type="match status" value="3"/>
</dbReference>
<feature type="region of interest" description="Disordered" evidence="5">
    <location>
        <begin position="167"/>
        <end position="269"/>
    </location>
</feature>
<feature type="compositionally biased region" description="Basic and acidic residues" evidence="5">
    <location>
        <begin position="1174"/>
        <end position="1188"/>
    </location>
</feature>
<dbReference type="InterPro" id="IPR002110">
    <property type="entry name" value="Ankyrin_rpt"/>
</dbReference>
<feature type="region of interest" description="Disordered" evidence="5">
    <location>
        <begin position="1525"/>
        <end position="1546"/>
    </location>
</feature>
<dbReference type="PROSITE" id="PS50088">
    <property type="entry name" value="ANK_REPEAT"/>
    <property type="match status" value="2"/>
</dbReference>
<dbReference type="FunFam" id="1.25.40.20:FF:000243">
    <property type="entry name" value="Uncharacterized protein, isoform D"/>
    <property type="match status" value="1"/>
</dbReference>
<dbReference type="Pfam" id="PF12796">
    <property type="entry name" value="Ank_2"/>
    <property type="match status" value="1"/>
</dbReference>
<dbReference type="InterPro" id="IPR036770">
    <property type="entry name" value="Ankyrin_rpt-contain_sf"/>
</dbReference>
<evidence type="ECO:0000256" key="2">
    <source>
        <dbReference type="ARBA" id="ARBA00023043"/>
    </source>
</evidence>
<evidence type="ECO:0000256" key="3">
    <source>
        <dbReference type="ARBA" id="ARBA00023054"/>
    </source>
</evidence>
<dbReference type="GO" id="GO:0005737">
    <property type="term" value="C:cytoplasm"/>
    <property type="evidence" value="ECO:0007669"/>
    <property type="project" value="TreeGrafter"/>
</dbReference>
<reference evidence="6" key="2">
    <citation type="journal article" date="2014" name="BMC Genomics">
        <title>A genomic perspective to assessing quality of mass-reared SIT flies used in Mediterranean fruit fly (Ceratitis capitata) eradication in California.</title>
        <authorList>
            <person name="Calla B."/>
            <person name="Hall B."/>
            <person name="Hou S."/>
            <person name="Geib S.M."/>
        </authorList>
    </citation>
    <scope>NUCLEOTIDE SEQUENCE</scope>
</reference>
<feature type="region of interest" description="Disordered" evidence="5">
    <location>
        <begin position="438"/>
        <end position="511"/>
    </location>
</feature>
<dbReference type="PROSITE" id="PS50297">
    <property type="entry name" value="ANK_REP_REGION"/>
    <property type="match status" value="2"/>
</dbReference>
<feature type="compositionally biased region" description="Basic and acidic residues" evidence="5">
    <location>
        <begin position="1113"/>
        <end position="1132"/>
    </location>
</feature>